<proteinExistence type="predicted"/>
<accession>X6NM92</accession>
<dbReference type="SUPFAM" id="SSF52540">
    <property type="entry name" value="P-loop containing nucleoside triphosphate hydrolases"/>
    <property type="match status" value="1"/>
</dbReference>
<dbReference type="InterPro" id="IPR036961">
    <property type="entry name" value="Kinesin_motor_dom_sf"/>
</dbReference>
<comment type="caution">
    <text evidence="2">The sequence shown here is derived from an EMBL/GenBank/DDBJ whole genome shotgun (WGS) entry which is preliminary data.</text>
</comment>
<dbReference type="Proteomes" id="UP000023152">
    <property type="component" value="Unassembled WGS sequence"/>
</dbReference>
<dbReference type="Gene3D" id="3.40.850.10">
    <property type="entry name" value="Kinesin motor domain"/>
    <property type="match status" value="1"/>
</dbReference>
<organism evidence="2 3">
    <name type="scientific">Reticulomyxa filosa</name>
    <dbReference type="NCBI Taxonomy" id="46433"/>
    <lineage>
        <taxon>Eukaryota</taxon>
        <taxon>Sar</taxon>
        <taxon>Rhizaria</taxon>
        <taxon>Retaria</taxon>
        <taxon>Foraminifera</taxon>
        <taxon>Monothalamids</taxon>
        <taxon>Reticulomyxidae</taxon>
        <taxon>Reticulomyxa</taxon>
    </lineage>
</organism>
<protein>
    <recommendedName>
        <fullName evidence="4">Kinesin motor domain-containing protein</fullName>
    </recommendedName>
</protein>
<keyword evidence="3" id="KW-1185">Reference proteome</keyword>
<feature type="region of interest" description="Disordered" evidence="1">
    <location>
        <begin position="1"/>
        <end position="23"/>
    </location>
</feature>
<sequence length="132" mass="15233">MADREDSPEADAQISPNDGEVDMVGDEVNERIKVAVRIRPLNAREKQKESKIIVKVEGSFLWLTDPTKGVDKKFDYDFVYQSFDSNNCATNEDIFKVVNRWKGKGKEKVERAYTRNNNNKKIIKKFGPLIHQ</sequence>
<evidence type="ECO:0008006" key="4">
    <source>
        <dbReference type="Google" id="ProtNLM"/>
    </source>
</evidence>
<dbReference type="EMBL" id="ASPP01007834">
    <property type="protein sequence ID" value="ETO26502.1"/>
    <property type="molecule type" value="Genomic_DNA"/>
</dbReference>
<evidence type="ECO:0000256" key="1">
    <source>
        <dbReference type="SAM" id="MobiDB-lite"/>
    </source>
</evidence>
<name>X6NM92_RETFI</name>
<dbReference type="InterPro" id="IPR027417">
    <property type="entry name" value="P-loop_NTPase"/>
</dbReference>
<dbReference type="OrthoDB" id="3176171at2759"/>
<gene>
    <name evidence="2" type="ORF">RFI_10633</name>
</gene>
<dbReference type="AlphaFoldDB" id="X6NM92"/>
<reference evidence="2 3" key="1">
    <citation type="journal article" date="2013" name="Curr. Biol.">
        <title>The Genome of the Foraminiferan Reticulomyxa filosa.</title>
        <authorList>
            <person name="Glockner G."/>
            <person name="Hulsmann N."/>
            <person name="Schleicher M."/>
            <person name="Noegel A.A."/>
            <person name="Eichinger L."/>
            <person name="Gallinger C."/>
            <person name="Pawlowski J."/>
            <person name="Sierra R."/>
            <person name="Euteneuer U."/>
            <person name="Pillet L."/>
            <person name="Moustafa A."/>
            <person name="Platzer M."/>
            <person name="Groth M."/>
            <person name="Szafranski K."/>
            <person name="Schliwa M."/>
        </authorList>
    </citation>
    <scope>NUCLEOTIDE SEQUENCE [LARGE SCALE GENOMIC DNA]</scope>
</reference>
<evidence type="ECO:0000313" key="2">
    <source>
        <dbReference type="EMBL" id="ETO26502.1"/>
    </source>
</evidence>
<evidence type="ECO:0000313" key="3">
    <source>
        <dbReference type="Proteomes" id="UP000023152"/>
    </source>
</evidence>